<comment type="caution">
    <text evidence="1">The sequence shown here is derived from an EMBL/GenBank/DDBJ whole genome shotgun (WGS) entry which is preliminary data.</text>
</comment>
<reference evidence="1" key="1">
    <citation type="journal article" date="2015" name="Nature">
        <title>Complex archaea that bridge the gap between prokaryotes and eukaryotes.</title>
        <authorList>
            <person name="Spang A."/>
            <person name="Saw J.H."/>
            <person name="Jorgensen S.L."/>
            <person name="Zaremba-Niedzwiedzka K."/>
            <person name="Martijn J."/>
            <person name="Lind A.E."/>
            <person name="van Eijk R."/>
            <person name="Schleper C."/>
            <person name="Guy L."/>
            <person name="Ettema T.J."/>
        </authorList>
    </citation>
    <scope>NUCLEOTIDE SEQUENCE</scope>
</reference>
<dbReference type="AlphaFoldDB" id="A0A0F8XM27"/>
<gene>
    <name evidence="1" type="ORF">LCGC14_2927140</name>
</gene>
<protein>
    <submittedName>
        <fullName evidence="1">Uncharacterized protein</fullName>
    </submittedName>
</protein>
<name>A0A0F8XM27_9ZZZZ</name>
<proteinExistence type="predicted"/>
<evidence type="ECO:0000313" key="1">
    <source>
        <dbReference type="EMBL" id="KKK70122.1"/>
    </source>
</evidence>
<accession>A0A0F8XM27</accession>
<sequence>MWISALIVGFIVIAGMAAKLVWPTIEANWFPPTPTPIPVAGSVIVREVPPLLDDMPLCNPQQSVSIADPVASPYLYSALKSLQNMSLAPGLEQRESLDGILVSWVWSKDDGLEYWVEMDGVQRFEFKIRCFVEVDGVPVVQFDTVEVRQID</sequence>
<organism evidence="1">
    <name type="scientific">marine sediment metagenome</name>
    <dbReference type="NCBI Taxonomy" id="412755"/>
    <lineage>
        <taxon>unclassified sequences</taxon>
        <taxon>metagenomes</taxon>
        <taxon>ecological metagenomes</taxon>
    </lineage>
</organism>
<dbReference type="EMBL" id="LAZR01058328">
    <property type="protein sequence ID" value="KKK70122.1"/>
    <property type="molecule type" value="Genomic_DNA"/>
</dbReference>